<comment type="subcellular location">
    <subcellularLocation>
        <location evidence="1">Membrane</location>
        <topology evidence="1">Multi-pass membrane protein</topology>
    </subcellularLocation>
</comment>
<evidence type="ECO:0000256" key="2">
    <source>
        <dbReference type="ARBA" id="ARBA00022692"/>
    </source>
</evidence>
<feature type="region of interest" description="Disordered" evidence="6">
    <location>
        <begin position="476"/>
        <end position="512"/>
    </location>
</feature>
<evidence type="ECO:0000313" key="10">
    <source>
        <dbReference type="EMBL" id="CUG92442.1"/>
    </source>
</evidence>
<feature type="signal peptide" evidence="8">
    <location>
        <begin position="1"/>
        <end position="16"/>
    </location>
</feature>
<keyword evidence="11" id="KW-1185">Reference proteome</keyword>
<feature type="domain" description="GOST seven transmembrane" evidence="9">
    <location>
        <begin position="206"/>
        <end position="460"/>
    </location>
</feature>
<evidence type="ECO:0000256" key="3">
    <source>
        <dbReference type="ARBA" id="ARBA00022729"/>
    </source>
</evidence>
<evidence type="ECO:0000256" key="4">
    <source>
        <dbReference type="ARBA" id="ARBA00022989"/>
    </source>
</evidence>
<dbReference type="GO" id="GO:0005794">
    <property type="term" value="C:Golgi apparatus"/>
    <property type="evidence" value="ECO:0007669"/>
    <property type="project" value="TreeGrafter"/>
</dbReference>
<dbReference type="GO" id="GO:0016020">
    <property type="term" value="C:membrane"/>
    <property type="evidence" value="ECO:0007669"/>
    <property type="project" value="UniProtKB-SubCell"/>
</dbReference>
<feature type="transmembrane region" description="Helical" evidence="7">
    <location>
        <begin position="202"/>
        <end position="227"/>
    </location>
</feature>
<evidence type="ECO:0000256" key="8">
    <source>
        <dbReference type="SAM" id="SignalP"/>
    </source>
</evidence>
<dbReference type="PANTHER" id="PTHR21229">
    <property type="entry name" value="LUNG SEVEN TRANSMEMBRANE RECEPTOR"/>
    <property type="match status" value="1"/>
</dbReference>
<dbReference type="PANTHER" id="PTHR21229:SF1">
    <property type="entry name" value="GH17801P"/>
    <property type="match status" value="1"/>
</dbReference>
<keyword evidence="2 7" id="KW-0812">Transmembrane</keyword>
<dbReference type="AlphaFoldDB" id="A0A0S4JQ38"/>
<sequence length="512" mass="56871">MLVVVLFLVISQAANAFTINIPKGTTLPSYQTVGYRQYPYFSFGIYSRDSFLTKISGHTDLNPHVEITVDAIGGPQAFFQMYLYNADIIEGVMMPSTLHTGTPCMDIGQNRGVATFSEWSQYAFALNSGGVMLGDATHYPFYSVREGIYPLNTGLYVMTMNACRYVNNTAGNRYLKTDDWSQTLVQGSIVVRNPFGYLPGQLYGFMPAYSALLIAAVGLFIVYGIFIIRVRTTALRYHWAMLGVAALNVLAYLLLMSYYTTLNTENNDRLGLLVCGTIFVVFRNTLGVVVMYLVAFGYKVIVHSIPPIKAGLIGLAAVARLALNLTEASLLFSATRSNYGMWGTWSMHESNLGWKVCRTFGLVLDVLVGLIISGTLWYTLRHLHSAAWKRRLMLYRRTAAVLSVAVVVGVVMSLIVFYHAEGPLGQYSETQWKIFWLPTVLNEVLYFSALSGLLLVWLPRKSDLFFLHAEAACIDDQSAPPSQNTDDEGDQEMSPPPSSLSQLRLGQDSMES</sequence>
<evidence type="ECO:0000313" key="11">
    <source>
        <dbReference type="Proteomes" id="UP000051952"/>
    </source>
</evidence>
<feature type="chain" id="PRO_5006622629" evidence="8">
    <location>
        <begin position="17"/>
        <end position="512"/>
    </location>
</feature>
<evidence type="ECO:0000256" key="6">
    <source>
        <dbReference type="SAM" id="MobiDB-lite"/>
    </source>
</evidence>
<evidence type="ECO:0000256" key="1">
    <source>
        <dbReference type="ARBA" id="ARBA00004141"/>
    </source>
</evidence>
<feature type="transmembrane region" description="Helical" evidence="7">
    <location>
        <begin position="310"/>
        <end position="332"/>
    </location>
</feature>
<feature type="transmembrane region" description="Helical" evidence="7">
    <location>
        <begin position="399"/>
        <end position="420"/>
    </location>
</feature>
<reference evidence="11" key="1">
    <citation type="submission" date="2015-09" db="EMBL/GenBank/DDBJ databases">
        <authorList>
            <consortium name="Pathogen Informatics"/>
        </authorList>
    </citation>
    <scope>NUCLEOTIDE SEQUENCE [LARGE SCALE GENOMIC DNA]</scope>
    <source>
        <strain evidence="11">Lake Konstanz</strain>
    </source>
</reference>
<keyword evidence="5 7" id="KW-0472">Membrane</keyword>
<evidence type="ECO:0000259" key="9">
    <source>
        <dbReference type="Pfam" id="PF06814"/>
    </source>
</evidence>
<evidence type="ECO:0000256" key="5">
    <source>
        <dbReference type="ARBA" id="ARBA00023136"/>
    </source>
</evidence>
<dbReference type="VEuPathDB" id="TriTrypDB:BSAL_37320"/>
<organism evidence="10 11">
    <name type="scientific">Bodo saltans</name>
    <name type="common">Flagellated protozoan</name>
    <dbReference type="NCBI Taxonomy" id="75058"/>
    <lineage>
        <taxon>Eukaryota</taxon>
        <taxon>Discoba</taxon>
        <taxon>Euglenozoa</taxon>
        <taxon>Kinetoplastea</taxon>
        <taxon>Metakinetoplastina</taxon>
        <taxon>Eubodonida</taxon>
        <taxon>Bodonidae</taxon>
        <taxon>Bodo</taxon>
    </lineage>
</organism>
<feature type="transmembrane region" description="Helical" evidence="7">
    <location>
        <begin position="352"/>
        <end position="378"/>
    </location>
</feature>
<dbReference type="EMBL" id="CYKH01002042">
    <property type="protein sequence ID" value="CUG92442.1"/>
    <property type="molecule type" value="Genomic_DNA"/>
</dbReference>
<keyword evidence="3 8" id="KW-0732">Signal</keyword>
<gene>
    <name evidence="10" type="ORF">BSAL_37320</name>
</gene>
<feature type="transmembrane region" description="Helical" evidence="7">
    <location>
        <begin position="239"/>
        <end position="259"/>
    </location>
</feature>
<feature type="transmembrane region" description="Helical" evidence="7">
    <location>
        <begin position="440"/>
        <end position="458"/>
    </location>
</feature>
<accession>A0A0S4JQ38</accession>
<proteinExistence type="predicted"/>
<dbReference type="Proteomes" id="UP000051952">
    <property type="component" value="Unassembled WGS sequence"/>
</dbReference>
<dbReference type="OrthoDB" id="19932at2759"/>
<name>A0A0S4JQ38_BODSA</name>
<feature type="transmembrane region" description="Helical" evidence="7">
    <location>
        <begin position="271"/>
        <end position="298"/>
    </location>
</feature>
<dbReference type="InterPro" id="IPR053937">
    <property type="entry name" value="GOST_TM"/>
</dbReference>
<keyword evidence="4 7" id="KW-1133">Transmembrane helix</keyword>
<protein>
    <submittedName>
        <fullName evidence="10">Membrane-associated protein, putative</fullName>
    </submittedName>
</protein>
<dbReference type="InterPro" id="IPR009637">
    <property type="entry name" value="GPR107/GPR108-like"/>
</dbReference>
<dbReference type="Pfam" id="PF06814">
    <property type="entry name" value="GOST_TM"/>
    <property type="match status" value="1"/>
</dbReference>
<evidence type="ECO:0000256" key="7">
    <source>
        <dbReference type="SAM" id="Phobius"/>
    </source>
</evidence>